<dbReference type="EMBL" id="CP013862">
    <property type="protein sequence ID" value="ALX50194.1"/>
    <property type="molecule type" value="Genomic_DNA"/>
</dbReference>
<protein>
    <recommendedName>
        <fullName evidence="4">DUF2938 domain-containing protein</fullName>
    </recommendedName>
</protein>
<gene>
    <name evidence="2" type="ORF">AOX59_17395</name>
</gene>
<name>A0A0U3WB51_9BACI</name>
<dbReference type="RefSeq" id="WP_068447446.1">
    <property type="nucleotide sequence ID" value="NZ_CP013862.1"/>
</dbReference>
<evidence type="ECO:0008006" key="4">
    <source>
        <dbReference type="Google" id="ProtNLM"/>
    </source>
</evidence>
<accession>A0A0U3WB51</accession>
<feature type="transmembrane region" description="Helical" evidence="1">
    <location>
        <begin position="57"/>
        <end position="75"/>
    </location>
</feature>
<dbReference type="OrthoDB" id="1443299at2"/>
<evidence type="ECO:0000313" key="2">
    <source>
        <dbReference type="EMBL" id="ALX50194.1"/>
    </source>
</evidence>
<organism evidence="2 3">
    <name type="scientific">Lentibacillus amyloliquefaciens</name>
    <dbReference type="NCBI Taxonomy" id="1472767"/>
    <lineage>
        <taxon>Bacteria</taxon>
        <taxon>Bacillati</taxon>
        <taxon>Bacillota</taxon>
        <taxon>Bacilli</taxon>
        <taxon>Bacillales</taxon>
        <taxon>Bacillaceae</taxon>
        <taxon>Lentibacillus</taxon>
    </lineage>
</organism>
<keyword evidence="3" id="KW-1185">Reference proteome</keyword>
<feature type="transmembrane region" description="Helical" evidence="1">
    <location>
        <begin position="12"/>
        <end position="37"/>
    </location>
</feature>
<evidence type="ECO:0000256" key="1">
    <source>
        <dbReference type="SAM" id="Phobius"/>
    </source>
</evidence>
<feature type="transmembrane region" description="Helical" evidence="1">
    <location>
        <begin position="117"/>
        <end position="135"/>
    </location>
</feature>
<keyword evidence="1" id="KW-1133">Transmembrane helix</keyword>
<feature type="transmembrane region" description="Helical" evidence="1">
    <location>
        <begin position="87"/>
        <end position="105"/>
    </location>
</feature>
<evidence type="ECO:0000313" key="3">
    <source>
        <dbReference type="Proteomes" id="UP000050331"/>
    </source>
</evidence>
<dbReference type="Proteomes" id="UP000050331">
    <property type="component" value="Chromosome"/>
</dbReference>
<dbReference type="AlphaFoldDB" id="A0A0U3WB51"/>
<keyword evidence="1" id="KW-0812">Transmembrane</keyword>
<proteinExistence type="predicted"/>
<sequence length="139" mass="15471">MKDVLKLSISGIVAGIVLMSILKIVQLIAGSDAYVLLFNTDYIPLLPDWGPEDIGGVAFHFIFCIVSVVALFFILGPLQLEKSILPYFLIYTIGSAVLYSLTGLTEREPTIDDPFSWAYWTSAHAVYAYAVGWLIKHWL</sequence>
<reference evidence="2 3" key="1">
    <citation type="submission" date="2016-01" db="EMBL/GenBank/DDBJ databases">
        <title>Complete genome sequence of strain Lentibacillus amyloliquefaciens LAM0015T isolated from saline sediment.</title>
        <authorList>
            <person name="Wang J.-L."/>
            <person name="He M.-X."/>
        </authorList>
    </citation>
    <scope>NUCLEOTIDE SEQUENCE [LARGE SCALE GENOMIC DNA]</scope>
    <source>
        <strain evidence="2 3">LAM0015</strain>
    </source>
</reference>
<dbReference type="KEGG" id="lao:AOX59_17395"/>
<keyword evidence="1" id="KW-0472">Membrane</keyword>